<evidence type="ECO:0000313" key="2">
    <source>
        <dbReference type="EMBL" id="KLC00835.1"/>
    </source>
</evidence>
<evidence type="ECO:0000313" key="7">
    <source>
        <dbReference type="Proteomes" id="UP000471082"/>
    </source>
</evidence>
<dbReference type="EMBL" id="JZUY01000078">
    <property type="protein sequence ID" value="KLC00835.1"/>
    <property type="molecule type" value="Genomic_DNA"/>
</dbReference>
<keyword evidence="1" id="KW-1133">Transmembrane helix</keyword>
<dbReference type="KEGG" id="xpe:BJD13_23885"/>
<accession>A0A0G8X268</accession>
<protein>
    <submittedName>
        <fullName evidence="3">Uncharacterized protein</fullName>
    </submittedName>
</protein>
<evidence type="ECO:0000313" key="5">
    <source>
        <dbReference type="Proteomes" id="UP000035369"/>
    </source>
</evidence>
<dbReference type="AlphaFoldDB" id="A0A0G8X268"/>
<feature type="transmembrane region" description="Helical" evidence="1">
    <location>
        <begin position="40"/>
        <end position="58"/>
    </location>
</feature>
<evidence type="ECO:0000313" key="6">
    <source>
        <dbReference type="Proteomes" id="UP000289372"/>
    </source>
</evidence>
<name>A0A0G8X268_XANPE</name>
<keyword evidence="5" id="KW-1185">Reference proteome</keyword>
<dbReference type="EMBL" id="JAAGYU010000214">
    <property type="protein sequence ID" value="NEL78857.1"/>
    <property type="molecule type" value="Genomic_DNA"/>
</dbReference>
<feature type="transmembrane region" description="Helical" evidence="1">
    <location>
        <begin position="12"/>
        <end position="34"/>
    </location>
</feature>
<reference evidence="2 5" key="1">
    <citation type="submission" date="2015-02" db="EMBL/GenBank/DDBJ databases">
        <title>Whole genome sequencing of multiple isolates of three species of pepper and tomato-infecting xanthomonads reveals genetic diversity in field strains and pinpoints effectors responsible for host specificity.</title>
        <authorList>
            <person name="Schwartz A."/>
            <person name="Dahlbeck D."/>
            <person name="Staskawicz B."/>
            <person name="Bart R."/>
            <person name="Potnis N."/>
            <person name="Minsavage G."/>
            <person name="Timilsina S."/>
            <person name="Goss E."/>
            <person name="Jones J."/>
            <person name="Vallad G."/>
            <person name="Barak J."/>
            <person name="Miller S."/>
            <person name="Ritchie D."/>
            <person name="Martins J.Jr."/>
            <person name="Patane J.S."/>
            <person name="Setubal J.C."/>
        </authorList>
    </citation>
    <scope>NUCLEOTIDE SEQUENCE [LARGE SCALE GENOMIC DNA]</scope>
    <source>
        <strain evidence="2 5">Xp3-15</strain>
    </source>
</reference>
<sequence>MPVKIFRFLDDFIVVIAKAVIRAVFAVGTGLVYIQFIGGLLLTLAFGTSALVLVLAAVRRAVLGA</sequence>
<evidence type="ECO:0000256" key="1">
    <source>
        <dbReference type="SAM" id="Phobius"/>
    </source>
</evidence>
<keyword evidence="1" id="KW-0472">Membrane</keyword>
<reference evidence="3 7" key="3">
    <citation type="submission" date="2019-11" db="EMBL/GenBank/DDBJ databases">
        <title>Genome-resolved metagenomics to study the prevalence of co-infection and intraspecific heterogeneity among plant pathogen metapopulations.</title>
        <authorList>
            <person name="Newberry E."/>
            <person name="Bhandari R."/>
            <person name="Kemble J."/>
            <person name="Sikora E."/>
            <person name="Potnis N."/>
        </authorList>
    </citation>
    <scope>NUCLEOTIDE SEQUENCE [LARGE SCALE GENOMIC DNA]</scope>
    <source>
        <strain evidence="3">Xp_Tom_Tuscaloosa_18b</strain>
    </source>
</reference>
<reference evidence="4 6" key="2">
    <citation type="submission" date="2018-02" db="EMBL/GenBank/DDBJ databases">
        <title>Characterization of Xanthomonas diversity in transplant houses and field plants.</title>
        <authorList>
            <person name="Abrahamian P."/>
            <person name="Timilsina S."/>
            <person name="Minsavage G.V."/>
            <person name="Goss E.M."/>
            <person name="Jones J.B."/>
            <person name="Vallad G.E."/>
        </authorList>
    </citation>
    <scope>NUCLEOTIDE SEQUENCE [LARGE SCALE GENOMIC DNA]</scope>
    <source>
        <strain evidence="4 6">GEV2132</strain>
    </source>
</reference>
<dbReference type="Proteomes" id="UP000289372">
    <property type="component" value="Unassembled WGS sequence"/>
</dbReference>
<proteinExistence type="predicted"/>
<evidence type="ECO:0000313" key="3">
    <source>
        <dbReference type="EMBL" id="NEL78857.1"/>
    </source>
</evidence>
<comment type="caution">
    <text evidence="3">The sequence shown here is derived from an EMBL/GenBank/DDBJ whole genome shotgun (WGS) entry which is preliminary data.</text>
</comment>
<dbReference type="Proteomes" id="UP000471082">
    <property type="component" value="Unassembled WGS sequence"/>
</dbReference>
<organism evidence="3 7">
    <name type="scientific">Xanthomonas perforans</name>
    <dbReference type="NCBI Taxonomy" id="442694"/>
    <lineage>
        <taxon>Bacteria</taxon>
        <taxon>Pseudomonadati</taxon>
        <taxon>Pseudomonadota</taxon>
        <taxon>Gammaproteobacteria</taxon>
        <taxon>Lysobacterales</taxon>
        <taxon>Lysobacteraceae</taxon>
        <taxon>Xanthomonas</taxon>
    </lineage>
</organism>
<evidence type="ECO:0000313" key="4">
    <source>
        <dbReference type="EMBL" id="RXD52429.1"/>
    </source>
</evidence>
<dbReference type="Proteomes" id="UP000035369">
    <property type="component" value="Unassembled WGS sequence"/>
</dbReference>
<gene>
    <name evidence="4" type="ORF">DB769_15010</name>
    <name evidence="3" type="ORF">G3W61_21865</name>
    <name evidence="2" type="ORF">XP315_23620</name>
</gene>
<keyword evidence="1" id="KW-0812">Transmembrane</keyword>
<dbReference type="EMBL" id="PUUL01000084">
    <property type="protein sequence ID" value="RXD52429.1"/>
    <property type="molecule type" value="Genomic_DNA"/>
</dbReference>